<dbReference type="KEGG" id="lpse:FGL85_10040"/>
<dbReference type="InterPro" id="IPR029058">
    <property type="entry name" value="AB_hydrolase_fold"/>
</dbReference>
<dbReference type="EMBL" id="CP042383">
    <property type="protein sequence ID" value="QEA42819.1"/>
    <property type="molecule type" value="Genomic_DNA"/>
</dbReference>
<evidence type="ECO:0000313" key="2">
    <source>
        <dbReference type="EMBL" id="MDG9733255.1"/>
    </source>
</evidence>
<dbReference type="RefSeq" id="WP_147651895.1">
    <property type="nucleotide sequence ID" value="NZ_CP042383.1"/>
</dbReference>
<reference evidence="3 4" key="1">
    <citation type="submission" date="2019-06" db="EMBL/GenBank/DDBJ databases">
        <title>Genome analyses of bacteria isolated from kimchi.</title>
        <authorList>
            <person name="Lee S."/>
            <person name="Ahn S."/>
            <person name="Roh S."/>
        </authorList>
    </citation>
    <scope>NUCLEOTIDE SEQUENCE [LARGE SCALE GENOMIC DNA]</scope>
    <source>
        <strain evidence="3 4">CBA3630</strain>
    </source>
</reference>
<reference evidence="2 5" key="2">
    <citation type="submission" date="2023-02" db="EMBL/GenBank/DDBJ databases">
        <title>Antimicrobial susceptibility testing and tentative epidemiological cut-off values for Lactobacillaceae family species intended for ingestion.</title>
        <authorList>
            <person name="Noehr-Meldgaard K."/>
            <person name="Struve C."/>
            <person name="Ingmer H."/>
            <person name="Koza A."/>
            <person name="Al-Nakeeb K."/>
            <person name="Agersoe Y."/>
        </authorList>
    </citation>
    <scope>NUCLEOTIDE SEQUENCE [LARGE SCALE GENOMIC DNA]</scope>
    <source>
        <strain evidence="2 5">DSM 20193</strain>
    </source>
</reference>
<dbReference type="Proteomes" id="UP001529201">
    <property type="component" value="Unassembled WGS sequence"/>
</dbReference>
<dbReference type="Gene3D" id="3.40.50.1820">
    <property type="entry name" value="alpha/beta hydrolase"/>
    <property type="match status" value="1"/>
</dbReference>
<keyword evidence="3" id="KW-0378">Hydrolase</keyword>
<evidence type="ECO:0000313" key="5">
    <source>
        <dbReference type="Proteomes" id="UP001529201"/>
    </source>
</evidence>
<dbReference type="GeneID" id="64345200"/>
<dbReference type="SUPFAM" id="SSF53474">
    <property type="entry name" value="alpha/beta-Hydrolases"/>
    <property type="match status" value="1"/>
</dbReference>
<accession>A0A5B8T0W7</accession>
<proteinExistence type="predicted"/>
<keyword evidence="5" id="KW-1185">Reference proteome</keyword>
<organism evidence="3 4">
    <name type="scientific">Leuconostoc pseudomesenteroides</name>
    <dbReference type="NCBI Taxonomy" id="33968"/>
    <lineage>
        <taxon>Bacteria</taxon>
        <taxon>Bacillati</taxon>
        <taxon>Bacillota</taxon>
        <taxon>Bacilli</taxon>
        <taxon>Lactobacillales</taxon>
        <taxon>Lactobacillaceae</taxon>
        <taxon>Leuconostoc</taxon>
    </lineage>
</organism>
<sequence length="220" mass="24282">MVDTNDSMIKQNFNDVHHLFIAGNPDLPTVVLLHGTGGDENDLVPIAKYLLPNHPILAIRGRVLENGYHRFFERYAEGEFNLVSLGEQTAWLVKSVSELLTKYDLNTSPSLAVGFSNGANIALHALLTHPETSFKNVIALHAMQLTPITEPAHLQGSHVFLSHGNFDSIVPRDSFDALVDNLTQAKALVTVFRLNQSHVISSEELQAAKIWLQANDIDEA</sequence>
<name>A0A5B8T0W7_LEUPS</name>
<dbReference type="AlphaFoldDB" id="A0A5B8T0W7"/>
<dbReference type="Pfam" id="PF02230">
    <property type="entry name" value="Abhydrolase_2"/>
    <property type="match status" value="1"/>
</dbReference>
<dbReference type="EMBL" id="JARGDN010000004">
    <property type="protein sequence ID" value="MDG9733255.1"/>
    <property type="molecule type" value="Genomic_DNA"/>
</dbReference>
<evidence type="ECO:0000313" key="4">
    <source>
        <dbReference type="Proteomes" id="UP000321296"/>
    </source>
</evidence>
<dbReference type="GO" id="GO:0016787">
    <property type="term" value="F:hydrolase activity"/>
    <property type="evidence" value="ECO:0007669"/>
    <property type="project" value="UniProtKB-KW"/>
</dbReference>
<gene>
    <name evidence="3" type="ORF">FGL85_10040</name>
    <name evidence="2" type="ORF">P1N92_03865</name>
</gene>
<protein>
    <submittedName>
        <fullName evidence="3">Alpha/beta hydrolase</fullName>
    </submittedName>
</protein>
<evidence type="ECO:0000313" key="3">
    <source>
        <dbReference type="EMBL" id="QEA42819.1"/>
    </source>
</evidence>
<evidence type="ECO:0000259" key="1">
    <source>
        <dbReference type="Pfam" id="PF02230"/>
    </source>
</evidence>
<dbReference type="Proteomes" id="UP000321296">
    <property type="component" value="Chromosome"/>
</dbReference>
<feature type="domain" description="Phospholipase/carboxylesterase/thioesterase" evidence="1">
    <location>
        <begin position="110"/>
        <end position="214"/>
    </location>
</feature>
<dbReference type="InterPro" id="IPR003140">
    <property type="entry name" value="PLipase/COase/thioEstase"/>
</dbReference>